<dbReference type="EMBL" id="PYVG01000002">
    <property type="protein sequence ID" value="PTB90262.1"/>
    <property type="molecule type" value="Genomic_DNA"/>
</dbReference>
<dbReference type="Proteomes" id="UP000241514">
    <property type="component" value="Unassembled WGS sequence"/>
</dbReference>
<protein>
    <recommendedName>
        <fullName evidence="3">Solute-binding protein family 3/N-terminal domain-containing protein</fullName>
    </recommendedName>
</protein>
<evidence type="ECO:0008006" key="3">
    <source>
        <dbReference type="Google" id="ProtNLM"/>
    </source>
</evidence>
<dbReference type="SUPFAM" id="SSF53850">
    <property type="entry name" value="Periplasmic binding protein-like II"/>
    <property type="match status" value="2"/>
</dbReference>
<evidence type="ECO:0000313" key="1">
    <source>
        <dbReference type="EMBL" id="PTB90262.1"/>
    </source>
</evidence>
<gene>
    <name evidence="1" type="ORF">C9928_00645</name>
</gene>
<name>A0A6N4DI21_9GAMM</name>
<evidence type="ECO:0000313" key="2">
    <source>
        <dbReference type="Proteomes" id="UP000241514"/>
    </source>
</evidence>
<organism evidence="1 2">
    <name type="scientific">Pseudidiomarina aestuarii</name>
    <dbReference type="NCBI Taxonomy" id="624146"/>
    <lineage>
        <taxon>Bacteria</taxon>
        <taxon>Pseudomonadati</taxon>
        <taxon>Pseudomonadota</taxon>
        <taxon>Gammaproteobacteria</taxon>
        <taxon>Alteromonadales</taxon>
        <taxon>Idiomarinaceae</taxon>
        <taxon>Pseudidiomarina</taxon>
    </lineage>
</organism>
<dbReference type="AlphaFoldDB" id="A0A6N4DI21"/>
<proteinExistence type="predicted"/>
<comment type="caution">
    <text evidence="1">The sequence shown here is derived from an EMBL/GenBank/DDBJ whole genome shotgun (WGS) entry which is preliminary data.</text>
</comment>
<sequence>MALRVQSCGAFFVVNRGSLVSYRTRLLVLIIGVMSASLWLASVTPAHAQVPFVPPKNEAERPPFPIQENTLTSQGQVPPIRDVVFRRPEDGPFTNYVRELVEQAYANLGIRVGYVDMPRTRSLVEANSGRIAGELGRLPGLENEFNNLIPVPFPLFSFEIVLVADRRKCGICNLDQVDSIAYISGMQSVESILNDYDYPNATATAQDLDQLHLMFENERVQGILLNDFEARQLGYYNDRHLIVVPLWQNEAFHYLHKRYEHIVPLLTAEFNRLQLDGEIDRISRRNSVTPFATSLPEDEELSFEMVSATSGYWRTYTNLDGTGKYWDIIRRVFAPITNELNINTNTYLRAIFGLSDQRFDMLVGTYAQHQPRNAIVSRLHFDYDRPLYVFTLTEADMAQVRNGTLEKPICHVAGYQYGDFLPDGLNYYYANSSLDCFAMLDESRAGAVINYRENLPDWNNTPYERLLIHNSLPIHVAFQDTPRGRQLRDYFDRRFRELVSSGEIAEIYAEAELERSKLGLSVRPQTAVAATPQN</sequence>
<accession>A0A6N4DI21</accession>
<reference evidence="1 2" key="1">
    <citation type="submission" date="2018-03" db="EMBL/GenBank/DDBJ databases">
        <title>Cross-interface Injection: A General Nanoliter Liquid Handling Method Applied to Single Cells Genome Amplification Automated Nanoliter Liquid Handling Applied to Single Cell Multiple Displacement Amplification.</title>
        <authorList>
            <person name="Yun J."/>
            <person name="Xu P."/>
            <person name="Xu J."/>
            <person name="Dai X."/>
            <person name="Wang Y."/>
            <person name="Zheng X."/>
            <person name="Cao C."/>
            <person name="Yi Q."/>
            <person name="Zhu Y."/>
            <person name="Wang L."/>
            <person name="Dong Z."/>
            <person name="Huang Y."/>
            <person name="Huang L."/>
            <person name="Du W."/>
        </authorList>
    </citation>
    <scope>NUCLEOTIDE SEQUENCE [LARGE SCALE GENOMIC DNA]</scope>
    <source>
        <strain evidence="1 2">A9-4</strain>
    </source>
</reference>